<sequence>MNRLKSYVFVEDKSFDLEWWKDAPAFEEVGITERCRGRVFTCLMFVSAVRWIGKLLAQMSVDPSSNGSIFKGGDDLTSLIATLRENSYGRYVQILIGRTRSRVRGKCLCFPAGVNMEGWATVGAKIRGMFQELRNHRILQPNVGVRRDNPPMPDRDHRSYATVCEGFQNRTTDPQVMIHFDGPVRNASWWTPVVFCKFEGGQADWKWVGEKIQRVCQEATFKMIEGNDAMISFQSENEAAKILQLPILQSWDGRYVFRKWNPTEGSLSLEEVTKKAVNVMFKGILYHLRDTWVMESLAKKCSPKFHFDKANIGFLRSSVPVKLIDCDMRKIPRFINLDERGYKFWVQVVILEEAENLGRTTTMLPENAAVAMILEDGRKVPTLPVVQVHVADTRHTSDMSRPPGFDHKIVQYPHAGTDARSRDNVTNGRVAGDRGAGSTTSQESVVGGEHVLFNRFEPLSMIEDDREADLRNREGPLEIEEAEDKTEDQDPGDMLITSWAAQGGDGWQRQ</sequence>
<feature type="region of interest" description="Disordered" evidence="1">
    <location>
        <begin position="464"/>
        <end position="510"/>
    </location>
</feature>
<dbReference type="OrthoDB" id="2011495at2759"/>
<feature type="compositionally biased region" description="Acidic residues" evidence="1">
    <location>
        <begin position="477"/>
        <end position="491"/>
    </location>
</feature>
<comment type="caution">
    <text evidence="2">The sequence shown here is derived from an EMBL/GenBank/DDBJ whole genome shotgun (WGS) entry which is preliminary data.</text>
</comment>
<evidence type="ECO:0000313" key="3">
    <source>
        <dbReference type="Proteomes" id="UP000554482"/>
    </source>
</evidence>
<protein>
    <submittedName>
        <fullName evidence="2">Uncharacterized protein</fullName>
    </submittedName>
</protein>
<organism evidence="2 3">
    <name type="scientific">Thalictrum thalictroides</name>
    <name type="common">Rue-anemone</name>
    <name type="synonym">Anemone thalictroides</name>
    <dbReference type="NCBI Taxonomy" id="46969"/>
    <lineage>
        <taxon>Eukaryota</taxon>
        <taxon>Viridiplantae</taxon>
        <taxon>Streptophyta</taxon>
        <taxon>Embryophyta</taxon>
        <taxon>Tracheophyta</taxon>
        <taxon>Spermatophyta</taxon>
        <taxon>Magnoliopsida</taxon>
        <taxon>Ranunculales</taxon>
        <taxon>Ranunculaceae</taxon>
        <taxon>Thalictroideae</taxon>
        <taxon>Thalictrum</taxon>
    </lineage>
</organism>
<keyword evidence="3" id="KW-1185">Reference proteome</keyword>
<dbReference type="Proteomes" id="UP000554482">
    <property type="component" value="Unassembled WGS sequence"/>
</dbReference>
<name>A0A7J6WG05_THATH</name>
<evidence type="ECO:0000313" key="2">
    <source>
        <dbReference type="EMBL" id="KAF5195520.1"/>
    </source>
</evidence>
<reference evidence="2 3" key="1">
    <citation type="submission" date="2020-06" db="EMBL/GenBank/DDBJ databases">
        <title>Transcriptomic and genomic resources for Thalictrum thalictroides and T. hernandezii: Facilitating candidate gene discovery in an emerging model plant lineage.</title>
        <authorList>
            <person name="Arias T."/>
            <person name="Riano-Pachon D.M."/>
            <person name="Di Stilio V.S."/>
        </authorList>
    </citation>
    <scope>NUCLEOTIDE SEQUENCE [LARGE SCALE GENOMIC DNA]</scope>
    <source>
        <strain evidence="3">cv. WT478/WT964</strain>
        <tissue evidence="2">Leaves</tissue>
    </source>
</reference>
<dbReference type="EMBL" id="JABWDY010017223">
    <property type="protein sequence ID" value="KAF5195520.1"/>
    <property type="molecule type" value="Genomic_DNA"/>
</dbReference>
<feature type="region of interest" description="Disordered" evidence="1">
    <location>
        <begin position="414"/>
        <end position="444"/>
    </location>
</feature>
<accession>A0A7J6WG05</accession>
<dbReference type="AlphaFoldDB" id="A0A7J6WG05"/>
<proteinExistence type="predicted"/>
<evidence type="ECO:0000256" key="1">
    <source>
        <dbReference type="SAM" id="MobiDB-lite"/>
    </source>
</evidence>
<gene>
    <name evidence="2" type="ORF">FRX31_014893</name>
</gene>